<dbReference type="EMBL" id="MQWD01000001">
    <property type="protein sequence ID" value="PAP78753.1"/>
    <property type="molecule type" value="Genomic_DNA"/>
</dbReference>
<protein>
    <recommendedName>
        <fullName evidence="1">HipA-like kinase domain-containing protein</fullName>
    </recommendedName>
</protein>
<reference evidence="2 3" key="1">
    <citation type="submission" date="2016-11" db="EMBL/GenBank/DDBJ databases">
        <title>Study of marine rhodopsin-containing bacteria.</title>
        <authorList>
            <person name="Yoshizawa S."/>
            <person name="Kumagai Y."/>
            <person name="Kogure K."/>
        </authorList>
    </citation>
    <scope>NUCLEOTIDE SEQUENCE [LARGE SCALE GENOMIC DNA]</scope>
    <source>
        <strain evidence="2 3">SAORIC-28</strain>
    </source>
</reference>
<sequence length="278" mass="30183">MDTHAAQRYVTPLREGGSLPALVETDGGMYVVKFRGAGQGARALLAELIVGGIAERLGLPLPDLALVDLAPEFGRAEPDPEIQDILKGSRGLNVGLGFVPGAFAYEPAAHADLIDPALAADVVWLDALTTNIDRTARNPNLLIARADDGPKLWLIDHGAALYFHHDWSHVDAERARAPFPPIKDHVLLPVAGPIADADARLTPRLDDDAIRGVLDPIPDDLLMDAPEGRDPAFDTAQAARDAYADFFRERLEPPRLWVEEAARAQAERPDDTPLAYRR</sequence>
<keyword evidence="3" id="KW-1185">Reference proteome</keyword>
<comment type="caution">
    <text evidence="2">The sequence shown here is derived from an EMBL/GenBank/DDBJ whole genome shotgun (WGS) entry which is preliminary data.</text>
</comment>
<name>A0A271J5Q3_9BACT</name>
<dbReference type="Pfam" id="PF20613">
    <property type="entry name" value="HipA_2"/>
    <property type="match status" value="1"/>
</dbReference>
<evidence type="ECO:0000313" key="3">
    <source>
        <dbReference type="Proteomes" id="UP000216339"/>
    </source>
</evidence>
<organism evidence="2 3">
    <name type="scientific">Rubrivirga marina</name>
    <dbReference type="NCBI Taxonomy" id="1196024"/>
    <lineage>
        <taxon>Bacteria</taxon>
        <taxon>Pseudomonadati</taxon>
        <taxon>Rhodothermota</taxon>
        <taxon>Rhodothermia</taxon>
        <taxon>Rhodothermales</taxon>
        <taxon>Rubricoccaceae</taxon>
        <taxon>Rubrivirga</taxon>
    </lineage>
</organism>
<gene>
    <name evidence="2" type="ORF">BSZ37_11570</name>
</gene>
<dbReference type="OrthoDB" id="9786330at2"/>
<evidence type="ECO:0000259" key="1">
    <source>
        <dbReference type="Pfam" id="PF20613"/>
    </source>
</evidence>
<feature type="domain" description="HipA-like kinase" evidence="1">
    <location>
        <begin position="25"/>
        <end position="162"/>
    </location>
</feature>
<dbReference type="AlphaFoldDB" id="A0A271J5Q3"/>
<dbReference type="Proteomes" id="UP000216339">
    <property type="component" value="Unassembled WGS sequence"/>
</dbReference>
<evidence type="ECO:0000313" key="2">
    <source>
        <dbReference type="EMBL" id="PAP78753.1"/>
    </source>
</evidence>
<dbReference type="InterPro" id="IPR046748">
    <property type="entry name" value="HipA_2"/>
</dbReference>
<accession>A0A271J5Q3</accession>
<proteinExistence type="predicted"/>